<evidence type="ECO:0000313" key="3">
    <source>
        <dbReference type="Proteomes" id="UP000030700"/>
    </source>
</evidence>
<dbReference type="HOGENOM" id="CLU_938967_0_0_0"/>
<dbReference type="EMBL" id="DF820455">
    <property type="protein sequence ID" value="GAK48854.1"/>
    <property type="molecule type" value="Genomic_DNA"/>
</dbReference>
<reference evidence="2" key="1">
    <citation type="journal article" date="2015" name="PeerJ">
        <title>First genomic representation of candidate bacterial phylum KSB3 points to enhanced environmental sensing as a trigger of wastewater bulking.</title>
        <authorList>
            <person name="Sekiguchi Y."/>
            <person name="Ohashi A."/>
            <person name="Parks D.H."/>
            <person name="Yamauchi T."/>
            <person name="Tyson G.W."/>
            <person name="Hugenholtz P."/>
        </authorList>
    </citation>
    <scope>NUCLEOTIDE SEQUENCE [LARGE SCALE GENOMIC DNA]</scope>
</reference>
<dbReference type="Proteomes" id="UP000030700">
    <property type="component" value="Unassembled WGS sequence"/>
</dbReference>
<accession>A0A0S6VV39</accession>
<dbReference type="AlphaFoldDB" id="A0A0S6VV39"/>
<sequence>MPVDTLARRRRNRSRHFPDFAGTRFRRHSISRSPLTGIQAAESRQPLPMRSMRLRNFSANGTLRRDAAECRRGARRTALLMRQARRSVRSGLRHRPPCSDTLSQFPDEAARAFHHPFGRPALLTCGAAQQAAHPDFPVRDRDQRRPDTISSPLSVACQDRRAAAARRPRHRDFQLCETRKARLAVGCGLASDSPAELRFPPNPTGLRLIRCMRRRRRTYSRLSAAVQPPARRRAAPSAPRRSKGICARNPALPAIPARRRRRIPAADTPHPAIRKRVRLRSMSQMVVEVLWQVQSI</sequence>
<organism evidence="2">
    <name type="scientific">Candidatus Moduliflexus flocculans</name>
    <dbReference type="NCBI Taxonomy" id="1499966"/>
    <lineage>
        <taxon>Bacteria</taxon>
        <taxon>Candidatus Moduliflexota</taxon>
        <taxon>Candidatus Moduliflexia</taxon>
        <taxon>Candidatus Moduliflexales</taxon>
        <taxon>Candidatus Moduliflexaceae</taxon>
    </lineage>
</organism>
<protein>
    <submittedName>
        <fullName evidence="2">Uncharacterized protein</fullName>
    </submittedName>
</protein>
<keyword evidence="3" id="KW-1185">Reference proteome</keyword>
<evidence type="ECO:0000313" key="2">
    <source>
        <dbReference type="EMBL" id="GAK48854.1"/>
    </source>
</evidence>
<evidence type="ECO:0000256" key="1">
    <source>
        <dbReference type="SAM" id="MobiDB-lite"/>
    </source>
</evidence>
<feature type="region of interest" description="Disordered" evidence="1">
    <location>
        <begin position="221"/>
        <end position="245"/>
    </location>
</feature>
<name>A0A0S6VV39_9BACT</name>
<proteinExistence type="predicted"/>
<gene>
    <name evidence="2" type="ORF">U14_00065</name>
</gene>